<dbReference type="EnsemblPlants" id="QL06p050861:mrna">
    <property type="protein sequence ID" value="QL06p050861:mrna"/>
    <property type="gene ID" value="QL06p050861"/>
</dbReference>
<organism evidence="2 3">
    <name type="scientific">Quercus lobata</name>
    <name type="common">Valley oak</name>
    <dbReference type="NCBI Taxonomy" id="97700"/>
    <lineage>
        <taxon>Eukaryota</taxon>
        <taxon>Viridiplantae</taxon>
        <taxon>Streptophyta</taxon>
        <taxon>Embryophyta</taxon>
        <taxon>Tracheophyta</taxon>
        <taxon>Spermatophyta</taxon>
        <taxon>Magnoliopsida</taxon>
        <taxon>eudicotyledons</taxon>
        <taxon>Gunneridae</taxon>
        <taxon>Pentapetalae</taxon>
        <taxon>rosids</taxon>
        <taxon>fabids</taxon>
        <taxon>Fagales</taxon>
        <taxon>Fagaceae</taxon>
        <taxon>Quercus</taxon>
    </lineage>
</organism>
<evidence type="ECO:0000313" key="2">
    <source>
        <dbReference type="EnsemblPlants" id="QL06p050861:mrna"/>
    </source>
</evidence>
<dbReference type="PANTHER" id="PTHR32166">
    <property type="entry name" value="OSJNBA0013A04.12 PROTEIN"/>
    <property type="match status" value="1"/>
</dbReference>
<dbReference type="OMA" id="NTEWKND"/>
<dbReference type="Proteomes" id="UP000594261">
    <property type="component" value="Chromosome 6"/>
</dbReference>
<dbReference type="EMBL" id="LRBV02000006">
    <property type="status" value="NOT_ANNOTATED_CDS"/>
    <property type="molecule type" value="Genomic_DNA"/>
</dbReference>
<dbReference type="AlphaFoldDB" id="A0A7N2R756"/>
<protein>
    <recommendedName>
        <fullName evidence="1">DUF659 domain-containing protein</fullName>
    </recommendedName>
</protein>
<reference evidence="2 3" key="1">
    <citation type="journal article" date="2016" name="G3 (Bethesda)">
        <title>First Draft Assembly and Annotation of the Genome of a California Endemic Oak Quercus lobata Nee (Fagaceae).</title>
        <authorList>
            <person name="Sork V.L."/>
            <person name="Fitz-Gibbon S.T."/>
            <person name="Puiu D."/>
            <person name="Crepeau M."/>
            <person name="Gugger P.F."/>
            <person name="Sherman R."/>
            <person name="Stevens K."/>
            <person name="Langley C.H."/>
            <person name="Pellegrini M."/>
            <person name="Salzberg S.L."/>
        </authorList>
    </citation>
    <scope>NUCLEOTIDE SEQUENCE [LARGE SCALE GENOMIC DNA]</scope>
    <source>
        <strain evidence="2 3">cv. SW786</strain>
    </source>
</reference>
<proteinExistence type="predicted"/>
<dbReference type="InParanoid" id="A0A7N2R756"/>
<dbReference type="InterPro" id="IPR012337">
    <property type="entry name" value="RNaseH-like_sf"/>
</dbReference>
<dbReference type="InterPro" id="IPR007021">
    <property type="entry name" value="DUF659"/>
</dbReference>
<dbReference type="Gramene" id="QL06p050861:mrna">
    <property type="protein sequence ID" value="QL06p050861:mrna"/>
    <property type="gene ID" value="QL06p050861"/>
</dbReference>
<dbReference type="PANTHER" id="PTHR32166:SF122">
    <property type="entry name" value="OS09G0499600 PROTEIN"/>
    <property type="match status" value="1"/>
</dbReference>
<keyword evidence="3" id="KW-1185">Reference proteome</keyword>
<dbReference type="Pfam" id="PF04937">
    <property type="entry name" value="DUF659"/>
    <property type="match status" value="1"/>
</dbReference>
<evidence type="ECO:0000259" key="1">
    <source>
        <dbReference type="Pfam" id="PF04937"/>
    </source>
</evidence>
<dbReference type="SUPFAM" id="SSF53098">
    <property type="entry name" value="Ribonuclease H-like"/>
    <property type="match status" value="1"/>
</dbReference>
<accession>A0A7N2R756</accession>
<feature type="domain" description="DUF659" evidence="1">
    <location>
        <begin position="9"/>
        <end position="80"/>
    </location>
</feature>
<reference evidence="2" key="2">
    <citation type="submission" date="2021-01" db="UniProtKB">
        <authorList>
            <consortium name="EnsemblPlants"/>
        </authorList>
    </citation>
    <scope>IDENTIFICATION</scope>
</reference>
<evidence type="ECO:0000313" key="3">
    <source>
        <dbReference type="Proteomes" id="UP000594261"/>
    </source>
</evidence>
<name>A0A7N2R756_QUELO</name>
<sequence>MEALEYISDEVMKTLVGEENVVQLVTDNAANYKKAGEKLMETRGGLFWTPCAAHCIDLMLEDFGKHIPSHKEAIADAEKVTTYLYGKTMLIPLVKELTKGRDWIRTGATRSATSYLILACLNVSSDQSKSSKFATTREGKLVEAIIFYSRGFWSHVDATSCLRAAAPLIKLLRMVDADNPPSIGFLYDGMNRSKERI</sequence>